<accession>A0A382VP99</accession>
<sequence>MLWLFVVSENEYLFTIEMPIEARNLPARHALTEEVPKYAKVRLRGAGRALFKTIILKKFISDFKIVLDLERISEEYDFILNDYFERYPQKVVIPSNFEVDYVEIVYPNAIHI</sequence>
<reference evidence="1" key="1">
    <citation type="submission" date="2018-05" db="EMBL/GenBank/DDBJ databases">
        <authorList>
            <person name="Lanie J.A."/>
            <person name="Ng W.-L."/>
            <person name="Kazmierczak K.M."/>
            <person name="Andrzejewski T.M."/>
            <person name="Davidsen T.M."/>
            <person name="Wayne K.J."/>
            <person name="Tettelin H."/>
            <person name="Glass J.I."/>
            <person name="Rusch D."/>
            <person name="Podicherti R."/>
            <person name="Tsui H.-C.T."/>
            <person name="Winkler M.E."/>
        </authorList>
    </citation>
    <scope>NUCLEOTIDE SEQUENCE</scope>
</reference>
<dbReference type="EMBL" id="UINC01153545">
    <property type="protein sequence ID" value="SVD48322.1"/>
    <property type="molecule type" value="Genomic_DNA"/>
</dbReference>
<dbReference type="AlphaFoldDB" id="A0A382VP99"/>
<proteinExistence type="predicted"/>
<feature type="non-terminal residue" evidence="1">
    <location>
        <position position="112"/>
    </location>
</feature>
<evidence type="ECO:0000313" key="1">
    <source>
        <dbReference type="EMBL" id="SVD48322.1"/>
    </source>
</evidence>
<gene>
    <name evidence="1" type="ORF">METZ01_LOCUS401176</name>
</gene>
<name>A0A382VP99_9ZZZZ</name>
<organism evidence="1">
    <name type="scientific">marine metagenome</name>
    <dbReference type="NCBI Taxonomy" id="408172"/>
    <lineage>
        <taxon>unclassified sequences</taxon>
        <taxon>metagenomes</taxon>
        <taxon>ecological metagenomes</taxon>
    </lineage>
</organism>
<protein>
    <submittedName>
        <fullName evidence="1">Uncharacterized protein</fullName>
    </submittedName>
</protein>
<dbReference type="Gene3D" id="2.170.120.30">
    <property type="match status" value="1"/>
</dbReference>